<protein>
    <submittedName>
        <fullName evidence="3">Uncharacterized protein</fullName>
    </submittedName>
</protein>
<feature type="region of interest" description="Disordered" evidence="1">
    <location>
        <begin position="348"/>
        <end position="377"/>
    </location>
</feature>
<accession>A0A915DIT7</accession>
<dbReference type="WBParaSite" id="jg19911">
    <property type="protein sequence ID" value="jg19911"/>
    <property type="gene ID" value="jg19911"/>
</dbReference>
<sequence>MDGMLQQQKRVNEILSRSVDKHAFSEKAIPQIKTLKAAKKADVAAAASNVSAATPATTVNTVQSASITPPDSSSSSDKSAKDEPGNDSSMALFGLPQMHVLLTATKYHSRQAETTISCQNSIGQSVASPHCQLPFPHSSKKKLRKKQQLFNTNKMARAMPMGSKQRQVHHEELEEGELNEFNRQQQAQLPFKMAQKRMGEGNIPNMALAKKKKSLAIKQKLALQRKLDGQEPIFRTRNGPPNNKTSRFIEPREARFINDYEMRDLHSRELRRKSMERDLPSQNLPWQQQPDRQMPPFRDQRGRNVSPQDLDFGERGNLCPAPPIAPQLGLPLTKCEKTADGWTPSRTKIEDRQHHPHSQQHQRVSPVPQRFEPPMENRVPRTSRAITMLELYTTYRVTRASKETRYIESELVRRISTSGYQIPIGDVPVQFQSSQFHSSSAHFHAPSSRITHPTDNRMIINNNAGPPLQWTSVNVGNNGPPQQSGGGASWGGILGPYLQDGPPRPHHQQQSQPQQHHPSPQQNSWLPNGQNFGGISAMFITVAAI</sequence>
<evidence type="ECO:0000313" key="2">
    <source>
        <dbReference type="Proteomes" id="UP000887574"/>
    </source>
</evidence>
<feature type="region of interest" description="Disordered" evidence="1">
    <location>
        <begin position="48"/>
        <end position="91"/>
    </location>
</feature>
<evidence type="ECO:0000256" key="1">
    <source>
        <dbReference type="SAM" id="MobiDB-lite"/>
    </source>
</evidence>
<proteinExistence type="predicted"/>
<feature type="region of interest" description="Disordered" evidence="1">
    <location>
        <begin position="275"/>
        <end position="306"/>
    </location>
</feature>
<feature type="compositionally biased region" description="Low complexity" evidence="1">
    <location>
        <begin position="508"/>
        <end position="522"/>
    </location>
</feature>
<feature type="region of interest" description="Disordered" evidence="1">
    <location>
        <begin position="471"/>
        <end position="530"/>
    </location>
</feature>
<feature type="compositionally biased region" description="Gly residues" evidence="1">
    <location>
        <begin position="484"/>
        <end position="494"/>
    </location>
</feature>
<feature type="compositionally biased region" description="Low complexity" evidence="1">
    <location>
        <begin position="48"/>
        <end position="77"/>
    </location>
</feature>
<keyword evidence="2" id="KW-1185">Reference proteome</keyword>
<name>A0A915DIT7_9BILA</name>
<reference evidence="3" key="1">
    <citation type="submission" date="2022-11" db="UniProtKB">
        <authorList>
            <consortium name="WormBaseParasite"/>
        </authorList>
    </citation>
    <scope>IDENTIFICATION</scope>
</reference>
<feature type="compositionally biased region" description="Polar residues" evidence="1">
    <location>
        <begin position="280"/>
        <end position="291"/>
    </location>
</feature>
<dbReference type="Proteomes" id="UP000887574">
    <property type="component" value="Unplaced"/>
</dbReference>
<organism evidence="2 3">
    <name type="scientific">Ditylenchus dipsaci</name>
    <dbReference type="NCBI Taxonomy" id="166011"/>
    <lineage>
        <taxon>Eukaryota</taxon>
        <taxon>Metazoa</taxon>
        <taxon>Ecdysozoa</taxon>
        <taxon>Nematoda</taxon>
        <taxon>Chromadorea</taxon>
        <taxon>Rhabditida</taxon>
        <taxon>Tylenchina</taxon>
        <taxon>Tylenchomorpha</taxon>
        <taxon>Sphaerularioidea</taxon>
        <taxon>Anguinidae</taxon>
        <taxon>Anguininae</taxon>
        <taxon>Ditylenchus</taxon>
    </lineage>
</organism>
<dbReference type="AlphaFoldDB" id="A0A915DIT7"/>
<evidence type="ECO:0000313" key="3">
    <source>
        <dbReference type="WBParaSite" id="jg19911"/>
    </source>
</evidence>